<dbReference type="GO" id="GO:0005634">
    <property type="term" value="C:nucleus"/>
    <property type="evidence" value="ECO:0007669"/>
    <property type="project" value="TreeGrafter"/>
</dbReference>
<name>I1CUJ6_RHIO9</name>
<evidence type="ECO:0000313" key="2">
    <source>
        <dbReference type="Proteomes" id="UP000009138"/>
    </source>
</evidence>
<dbReference type="OMA" id="FIRTEDS"/>
<dbReference type="InterPro" id="IPR010770">
    <property type="entry name" value="Ecd"/>
</dbReference>
<dbReference type="PANTHER" id="PTHR13060:SF0">
    <property type="entry name" value="PROTEIN ECDYSONELESS HOMOLOG"/>
    <property type="match status" value="1"/>
</dbReference>
<protein>
    <submittedName>
        <fullName evidence="1">Uncharacterized protein</fullName>
    </submittedName>
</protein>
<dbReference type="OrthoDB" id="27237at2759"/>
<dbReference type="Proteomes" id="UP000009138">
    <property type="component" value="Unassembled WGS sequence"/>
</dbReference>
<dbReference type="AlphaFoldDB" id="I1CUJ6"/>
<proteinExistence type="predicted"/>
<reference evidence="1 2" key="1">
    <citation type="journal article" date="2009" name="PLoS Genet.">
        <title>Genomic analysis of the basal lineage fungus Rhizopus oryzae reveals a whole-genome duplication.</title>
        <authorList>
            <person name="Ma L.-J."/>
            <person name="Ibrahim A.S."/>
            <person name="Skory C."/>
            <person name="Grabherr M.G."/>
            <person name="Burger G."/>
            <person name="Butler M."/>
            <person name="Elias M."/>
            <person name="Idnurm A."/>
            <person name="Lang B.F."/>
            <person name="Sone T."/>
            <person name="Abe A."/>
            <person name="Calvo S.E."/>
            <person name="Corrochano L.M."/>
            <person name="Engels R."/>
            <person name="Fu J."/>
            <person name="Hansberg W."/>
            <person name="Kim J.-M."/>
            <person name="Kodira C.D."/>
            <person name="Koehrsen M.J."/>
            <person name="Liu B."/>
            <person name="Miranda-Saavedra D."/>
            <person name="O'Leary S."/>
            <person name="Ortiz-Castellanos L."/>
            <person name="Poulter R."/>
            <person name="Rodriguez-Romero J."/>
            <person name="Ruiz-Herrera J."/>
            <person name="Shen Y.-Q."/>
            <person name="Zeng Q."/>
            <person name="Galagan J."/>
            <person name="Birren B.W."/>
            <person name="Cuomo C.A."/>
            <person name="Wickes B.L."/>
        </authorList>
    </citation>
    <scope>NUCLEOTIDE SEQUENCE [LARGE SCALE GENOMIC DNA]</scope>
    <source>
        <strain evidence="2">RA 99-880 / ATCC MYA-4621 / FGSC 9543 / NRRL 43880</strain>
    </source>
</reference>
<dbReference type="eggNOG" id="KOG2406">
    <property type="taxonomic scope" value="Eukaryota"/>
</dbReference>
<dbReference type="Pfam" id="PF07093">
    <property type="entry name" value="SGT1"/>
    <property type="match status" value="1"/>
</dbReference>
<dbReference type="EMBL" id="CH476754">
    <property type="protein sequence ID" value="EIE92126.1"/>
    <property type="molecule type" value="Genomic_DNA"/>
</dbReference>
<dbReference type="VEuPathDB" id="FungiDB:RO3G_16837"/>
<gene>
    <name evidence="1" type="ORF">RO3G_16837</name>
</gene>
<dbReference type="PANTHER" id="PTHR13060">
    <property type="entry name" value="SGT1 PROTEIN HSGT1 SUPPRESSOR OF GCR2"/>
    <property type="match status" value="1"/>
</dbReference>
<keyword evidence="2" id="KW-1185">Reference proteome</keyword>
<sequence>MKACASMNTFPPAEGNVQTTLRFTRTTYAQIVNQKFYAPKPFRLPSVNDKRKFRYAELGMKAACGLEMLYQQTRDNKNEEHYDFEKDKKFAAYLDHLVKLGYFRNEKKGSQLYSTLEKQAREQYLIYKNENESTKYVSLNDVDIEDEDITKPSIENVRTKIDKLLLEYTEEELDKLIESNTDEADSDDWMSVDPQQLEELLFKRMMKDNSMFSDLEKSIQSESGMNLEAIMSNLENFVENGTSGLEGVDINELDEEDYDEESYDEDSECEIKFDYNKFMHILKGKDNVNDDEDMLNVMEEMDQEISSHKKIDASFEKIVEDKDAPVNVELNLVKNILESFKSQQGLPGPAGNMLNQFGIVLPRDEEEE</sequence>
<dbReference type="RefSeq" id="XP_067527522.1">
    <property type="nucleotide sequence ID" value="XM_067671421.1"/>
</dbReference>
<dbReference type="STRING" id="246409.I1CUJ6"/>
<dbReference type="GeneID" id="93623802"/>
<organism evidence="1 2">
    <name type="scientific">Rhizopus delemar (strain RA 99-880 / ATCC MYA-4621 / FGSC 9543 / NRRL 43880)</name>
    <name type="common">Mucormycosis agent</name>
    <name type="synonym">Rhizopus arrhizus var. delemar</name>
    <dbReference type="NCBI Taxonomy" id="246409"/>
    <lineage>
        <taxon>Eukaryota</taxon>
        <taxon>Fungi</taxon>
        <taxon>Fungi incertae sedis</taxon>
        <taxon>Mucoromycota</taxon>
        <taxon>Mucoromycotina</taxon>
        <taxon>Mucoromycetes</taxon>
        <taxon>Mucorales</taxon>
        <taxon>Mucorineae</taxon>
        <taxon>Rhizopodaceae</taxon>
        <taxon>Rhizopus</taxon>
    </lineage>
</organism>
<dbReference type="FunCoup" id="I1CUJ6">
    <property type="interactions" value="804"/>
</dbReference>
<evidence type="ECO:0000313" key="1">
    <source>
        <dbReference type="EMBL" id="EIE92126.1"/>
    </source>
</evidence>
<dbReference type="InParanoid" id="I1CUJ6"/>
<accession>I1CUJ6</accession>